<dbReference type="NCBIfam" id="TIGR01174">
    <property type="entry name" value="ftsA"/>
    <property type="match status" value="1"/>
</dbReference>
<keyword evidence="1 5" id="KW-1003">Cell membrane</keyword>
<dbReference type="InterPro" id="IPR050696">
    <property type="entry name" value="FtsA/MreB"/>
</dbReference>
<dbReference type="InterPro" id="IPR020823">
    <property type="entry name" value="Cell_div_FtsA"/>
</dbReference>
<dbReference type="PANTHER" id="PTHR32432">
    <property type="entry name" value="CELL DIVISION PROTEIN FTSA-RELATED"/>
    <property type="match status" value="1"/>
</dbReference>
<dbReference type="GO" id="GO:0009898">
    <property type="term" value="C:cytoplasmic side of plasma membrane"/>
    <property type="evidence" value="ECO:0007669"/>
    <property type="project" value="UniProtKB-UniRule"/>
</dbReference>
<feature type="domain" description="SHS2" evidence="8">
    <location>
        <begin position="7"/>
        <end position="192"/>
    </location>
</feature>
<protein>
    <recommendedName>
        <fullName evidence="5 6">Cell division protein FtsA</fullName>
    </recommendedName>
</protein>
<evidence type="ECO:0000313" key="10">
    <source>
        <dbReference type="Proteomes" id="UP000078390"/>
    </source>
</evidence>
<evidence type="ECO:0000313" key="9">
    <source>
        <dbReference type="EMBL" id="OAQ20142.1"/>
    </source>
</evidence>
<feature type="coiled-coil region" evidence="7">
    <location>
        <begin position="43"/>
        <end position="70"/>
    </location>
</feature>
<proteinExistence type="inferred from homology"/>
<comment type="function">
    <text evidence="5 6">Cell division protein that is involved in the assembly of the Z ring. May serve as a membrane anchor for the Z ring.</text>
</comment>
<dbReference type="GO" id="GO:0043093">
    <property type="term" value="P:FtsZ-dependent cytokinesis"/>
    <property type="evidence" value="ECO:0007669"/>
    <property type="project" value="UniProtKB-UniRule"/>
</dbReference>
<comment type="subunit">
    <text evidence="5">Self-interacts. Interacts with FtsZ.</text>
</comment>
<name>A0A179D3T9_9BACT</name>
<evidence type="ECO:0000256" key="6">
    <source>
        <dbReference type="PIRNR" id="PIRNR003101"/>
    </source>
</evidence>
<evidence type="ECO:0000259" key="8">
    <source>
        <dbReference type="SMART" id="SM00842"/>
    </source>
</evidence>
<evidence type="ECO:0000256" key="5">
    <source>
        <dbReference type="HAMAP-Rule" id="MF_02033"/>
    </source>
</evidence>
<comment type="similarity">
    <text evidence="5 6">Belongs to the FtsA/MreB family.</text>
</comment>
<keyword evidence="7" id="KW-0175">Coiled coil</keyword>
<dbReference type="RefSeq" id="WP_068671409.1">
    <property type="nucleotide sequence ID" value="NZ_LWLG01000015.1"/>
</dbReference>
<accession>A0A179D3T9</accession>
<gene>
    <name evidence="5" type="primary">ftsA</name>
    <name evidence="9" type="ORF">TDIS_1768</name>
</gene>
<evidence type="ECO:0000256" key="7">
    <source>
        <dbReference type="SAM" id="Coils"/>
    </source>
</evidence>
<evidence type="ECO:0000256" key="4">
    <source>
        <dbReference type="ARBA" id="ARBA00023306"/>
    </source>
</evidence>
<dbReference type="PATRIC" id="fig|999894.6.peg.1766"/>
<keyword evidence="4 5" id="KW-0131">Cell cycle</keyword>
<comment type="subcellular location">
    <subcellularLocation>
        <location evidence="5">Cell membrane</location>
        <topology evidence="5">Peripheral membrane protein</topology>
        <orientation evidence="5">Cytoplasmic side</orientation>
    </subcellularLocation>
    <text evidence="5">Localizes to the Z ring in an FtsZ-dependent manner. Targeted to the membrane through a conserved C-terminal amphipathic helix.</text>
</comment>
<evidence type="ECO:0000256" key="2">
    <source>
        <dbReference type="ARBA" id="ARBA00022618"/>
    </source>
</evidence>
<sequence>MAGRSLLAAIDVGTSKICCLIAEKKGEELSALGLGMVPAQGLRKGVVINIEEAARAIAEAKREAEVQAYEDVQQVITGIAGSHIESLTSHGVIALKEGEVKSEDVDRVLEAAKAINLSQDRVILHVLPQEFSIDNQTGILQPIGMSGVRLEVKAHLITASASAVQNQVKCLSMAGVEVQAVVLQALASSEAVLSPEEKELGVALIDFGGGTTDVAVFLEGSLRYTASVPVGGDLLTSDLTVGLRTPRSAAEKLKEEYGVCLPELVSQDEILEVPSLGQKPPRKLSRRLLAEILEPRVQELLEIINTNLEVSGLKKRLSSGVVITGGSALLKGLPEFAEQIFDLPVRIGYPVKLSGLSEEVNHPRLSTAVGLLLYAARYLDLAEDKTSSEEGFLEKFKKILGIGG</sequence>
<dbReference type="CDD" id="cd24048">
    <property type="entry name" value="ASKHA_NBD_FtsA"/>
    <property type="match status" value="1"/>
</dbReference>
<dbReference type="InterPro" id="IPR003494">
    <property type="entry name" value="SHS2_FtsA"/>
</dbReference>
<comment type="caution">
    <text evidence="9">The sequence shown here is derived from an EMBL/GenBank/DDBJ whole genome shotgun (WGS) entry which is preliminary data.</text>
</comment>
<dbReference type="PANTHER" id="PTHR32432:SF4">
    <property type="entry name" value="CELL DIVISION PROTEIN FTSA"/>
    <property type="match status" value="1"/>
</dbReference>
<dbReference type="EMBL" id="LWLG01000015">
    <property type="protein sequence ID" value="OAQ20142.1"/>
    <property type="molecule type" value="Genomic_DNA"/>
</dbReference>
<dbReference type="SMART" id="SM00842">
    <property type="entry name" value="FtsA"/>
    <property type="match status" value="1"/>
</dbReference>
<dbReference type="Pfam" id="PF02491">
    <property type="entry name" value="SHS2_FTSA"/>
    <property type="match status" value="1"/>
</dbReference>
<dbReference type="Gene3D" id="3.30.1490.110">
    <property type="match status" value="1"/>
</dbReference>
<dbReference type="HAMAP" id="MF_02033">
    <property type="entry name" value="FtsA"/>
    <property type="match status" value="1"/>
</dbReference>
<dbReference type="GO" id="GO:0032153">
    <property type="term" value="C:cell division site"/>
    <property type="evidence" value="ECO:0007669"/>
    <property type="project" value="UniProtKB-UniRule"/>
</dbReference>
<reference evidence="9 10" key="1">
    <citation type="submission" date="2016-04" db="EMBL/GenBank/DDBJ databases">
        <title>Genome analysis of Thermosulfurimonas dismutans, the first thermophilic sulfur-disproportionating bacterium of the phylum Thermodesulfobacteria.</title>
        <authorList>
            <person name="Mardanov A.V."/>
            <person name="Beletsky A.V."/>
            <person name="Kadnikov V.V."/>
            <person name="Slobodkin A.I."/>
            <person name="Ravin N.V."/>
        </authorList>
    </citation>
    <scope>NUCLEOTIDE SEQUENCE [LARGE SCALE GENOMIC DNA]</scope>
    <source>
        <strain evidence="9 10">S95</strain>
    </source>
</reference>
<keyword evidence="3 5" id="KW-0472">Membrane</keyword>
<dbReference type="Proteomes" id="UP000078390">
    <property type="component" value="Unassembled WGS sequence"/>
</dbReference>
<dbReference type="STRING" id="999894.TDIS_1768"/>
<evidence type="ECO:0000256" key="1">
    <source>
        <dbReference type="ARBA" id="ARBA00022475"/>
    </source>
</evidence>
<dbReference type="PIRSF" id="PIRSF003101">
    <property type="entry name" value="FtsA"/>
    <property type="match status" value="1"/>
</dbReference>
<dbReference type="Gene3D" id="3.30.420.40">
    <property type="match status" value="2"/>
</dbReference>
<dbReference type="Pfam" id="PF14450">
    <property type="entry name" value="FtsA"/>
    <property type="match status" value="1"/>
</dbReference>
<dbReference type="SUPFAM" id="SSF53067">
    <property type="entry name" value="Actin-like ATPase domain"/>
    <property type="match status" value="2"/>
</dbReference>
<evidence type="ECO:0000256" key="3">
    <source>
        <dbReference type="ARBA" id="ARBA00023136"/>
    </source>
</evidence>
<dbReference type="InterPro" id="IPR043129">
    <property type="entry name" value="ATPase_NBD"/>
</dbReference>
<organism evidence="9 10">
    <name type="scientific">Thermosulfurimonas dismutans</name>
    <dbReference type="NCBI Taxonomy" id="999894"/>
    <lineage>
        <taxon>Bacteria</taxon>
        <taxon>Pseudomonadati</taxon>
        <taxon>Thermodesulfobacteriota</taxon>
        <taxon>Thermodesulfobacteria</taxon>
        <taxon>Thermodesulfobacteriales</taxon>
        <taxon>Thermodesulfobacteriaceae</taxon>
        <taxon>Thermosulfurimonas</taxon>
    </lineage>
</organism>
<dbReference type="FunFam" id="3.30.1490.110:FF:000001">
    <property type="entry name" value="Cell division protein FtsA"/>
    <property type="match status" value="1"/>
</dbReference>
<dbReference type="AlphaFoldDB" id="A0A179D3T9"/>
<keyword evidence="2 5" id="KW-0132">Cell division</keyword>
<keyword evidence="10" id="KW-1185">Reference proteome</keyword>